<dbReference type="Pfam" id="PF07730">
    <property type="entry name" value="HisKA_3"/>
    <property type="match status" value="1"/>
</dbReference>
<evidence type="ECO:0000256" key="7">
    <source>
        <dbReference type="ARBA" id="ARBA00023012"/>
    </source>
</evidence>
<dbReference type="Pfam" id="PF16448">
    <property type="entry name" value="LapD_MoxY_N"/>
    <property type="match status" value="1"/>
</dbReference>
<evidence type="ECO:0000256" key="8">
    <source>
        <dbReference type="SAM" id="Coils"/>
    </source>
</evidence>
<reference evidence="12" key="1">
    <citation type="submission" date="2017-06" db="EMBL/GenBank/DDBJ databases">
        <authorList>
            <person name="Varghese N."/>
            <person name="Submissions S."/>
        </authorList>
    </citation>
    <scope>NUCLEOTIDE SEQUENCE [LARGE SCALE GENOMIC DNA]</scope>
    <source>
        <strain evidence="12">DSM 137</strain>
    </source>
</reference>
<dbReference type="PANTHER" id="PTHR24421:SF58">
    <property type="entry name" value="SIGNAL TRANSDUCTION HISTIDINE-PROTEIN KINASE_PHOSPHATASE UHPB"/>
    <property type="match status" value="1"/>
</dbReference>
<feature type="domain" description="Histidine kinase" evidence="9">
    <location>
        <begin position="247"/>
        <end position="439"/>
    </location>
</feature>
<protein>
    <recommendedName>
        <fullName evidence="3">histidine kinase</fullName>
        <ecNumber evidence="3">2.7.13.3</ecNumber>
    </recommendedName>
</protein>
<dbReference type="Gene3D" id="3.30.565.10">
    <property type="entry name" value="Histidine kinase-like ATPase, C-terminal domain"/>
    <property type="match status" value="1"/>
</dbReference>
<dbReference type="EMBL" id="FYDG01000003">
    <property type="protein sequence ID" value="SNB69537.1"/>
    <property type="molecule type" value="Genomic_DNA"/>
</dbReference>
<comment type="catalytic activity">
    <reaction evidence="1">
        <text>ATP + protein L-histidine = ADP + protein N-phospho-L-histidine.</text>
        <dbReference type="EC" id="2.7.13.3"/>
    </reaction>
</comment>
<dbReference type="RefSeq" id="WP_088520356.1">
    <property type="nucleotide sequence ID" value="NZ_FYDG01000003.1"/>
</dbReference>
<keyword evidence="6 11" id="KW-0418">Kinase</keyword>
<feature type="coiled-coil region" evidence="8">
    <location>
        <begin position="212"/>
        <end position="239"/>
    </location>
</feature>
<dbReference type="GO" id="GO:0000155">
    <property type="term" value="F:phosphorelay sensor kinase activity"/>
    <property type="evidence" value="ECO:0007669"/>
    <property type="project" value="InterPro"/>
</dbReference>
<dbReference type="GO" id="GO:0046983">
    <property type="term" value="F:protein dimerization activity"/>
    <property type="evidence" value="ECO:0007669"/>
    <property type="project" value="InterPro"/>
</dbReference>
<dbReference type="PROSITE" id="PS50885">
    <property type="entry name" value="HAMP"/>
    <property type="match status" value="1"/>
</dbReference>
<dbReference type="InterPro" id="IPR036890">
    <property type="entry name" value="HATPase_C_sf"/>
</dbReference>
<evidence type="ECO:0000313" key="12">
    <source>
        <dbReference type="Proteomes" id="UP000198418"/>
    </source>
</evidence>
<dbReference type="Gene3D" id="1.20.5.1930">
    <property type="match status" value="1"/>
</dbReference>
<dbReference type="EC" id="2.7.13.3" evidence="3"/>
<evidence type="ECO:0000256" key="1">
    <source>
        <dbReference type="ARBA" id="ARBA00000085"/>
    </source>
</evidence>
<dbReference type="GO" id="GO:0016020">
    <property type="term" value="C:membrane"/>
    <property type="evidence" value="ECO:0007669"/>
    <property type="project" value="UniProtKB-SubCell"/>
</dbReference>
<keyword evidence="5" id="KW-0808">Transferase</keyword>
<evidence type="ECO:0000313" key="11">
    <source>
        <dbReference type="EMBL" id="SNB69537.1"/>
    </source>
</evidence>
<keyword evidence="7" id="KW-0902">Two-component regulatory system</keyword>
<dbReference type="SUPFAM" id="SSF55874">
    <property type="entry name" value="ATPase domain of HSP90 chaperone/DNA topoisomerase II/histidine kinase"/>
    <property type="match status" value="1"/>
</dbReference>
<dbReference type="PROSITE" id="PS50109">
    <property type="entry name" value="HIS_KIN"/>
    <property type="match status" value="1"/>
</dbReference>
<evidence type="ECO:0000256" key="4">
    <source>
        <dbReference type="ARBA" id="ARBA00022553"/>
    </source>
</evidence>
<dbReference type="InterPro" id="IPR003660">
    <property type="entry name" value="HAMP_dom"/>
</dbReference>
<dbReference type="PANTHER" id="PTHR24421">
    <property type="entry name" value="NITRATE/NITRITE SENSOR PROTEIN NARX-RELATED"/>
    <property type="match status" value="1"/>
</dbReference>
<feature type="domain" description="HAMP" evidence="10">
    <location>
        <begin position="172"/>
        <end position="224"/>
    </location>
</feature>
<dbReference type="Proteomes" id="UP000198418">
    <property type="component" value="Unassembled WGS sequence"/>
</dbReference>
<evidence type="ECO:0000256" key="5">
    <source>
        <dbReference type="ARBA" id="ARBA00022679"/>
    </source>
</evidence>
<accession>A0A212RBE7</accession>
<evidence type="ECO:0000256" key="2">
    <source>
        <dbReference type="ARBA" id="ARBA00004370"/>
    </source>
</evidence>
<dbReference type="Pfam" id="PF02518">
    <property type="entry name" value="HATPase_c"/>
    <property type="match status" value="1"/>
</dbReference>
<dbReference type="CDD" id="cd16917">
    <property type="entry name" value="HATPase_UhpB-NarQ-NarX-like"/>
    <property type="match status" value="1"/>
</dbReference>
<dbReference type="Gene3D" id="6.10.340.10">
    <property type="match status" value="1"/>
</dbReference>
<evidence type="ECO:0000259" key="9">
    <source>
        <dbReference type="PROSITE" id="PS50109"/>
    </source>
</evidence>
<dbReference type="OrthoDB" id="9778496at2"/>
<evidence type="ECO:0000256" key="3">
    <source>
        <dbReference type="ARBA" id="ARBA00012438"/>
    </source>
</evidence>
<dbReference type="InterPro" id="IPR050482">
    <property type="entry name" value="Sensor_HK_TwoCompSys"/>
</dbReference>
<keyword evidence="12" id="KW-1185">Reference proteome</keyword>
<comment type="subcellular location">
    <subcellularLocation>
        <location evidence="2">Membrane</location>
    </subcellularLocation>
</comment>
<dbReference type="InterPro" id="IPR032244">
    <property type="entry name" value="LapD_MoxY_N"/>
</dbReference>
<organism evidence="11 12">
    <name type="scientific">Rhodoblastus acidophilus</name>
    <name type="common">Rhodopseudomonas acidophila</name>
    <dbReference type="NCBI Taxonomy" id="1074"/>
    <lineage>
        <taxon>Bacteria</taxon>
        <taxon>Pseudomonadati</taxon>
        <taxon>Pseudomonadota</taxon>
        <taxon>Alphaproteobacteria</taxon>
        <taxon>Hyphomicrobiales</taxon>
        <taxon>Rhodoblastaceae</taxon>
        <taxon>Rhodoblastus</taxon>
    </lineage>
</organism>
<sequence>MSLKLRIDLLIGLLLVLGLAADVGRMVMAAGLRVRIENESMTRITRAFIASSLANAPEDAANGERMQRLAASLTDLRHVQVRFSAQPEMAAVEAPPDESRLAAPQWFYALVGARPESVVVPVLRDGRRLGAFLIAGDPADEVNEVWQDVKTLGAIGGLMVLALMLGASAIVARTLAPLETYGRALGRLRDGDYAVRAEARGSPEFVDLCAKLNALAEALARLSDEKRDLFHRLMNAQEQERKAMAHDLHDEIGPHLFALRANAALLRGAAEQAGFSDLAARAGAICGQIETLQETNRRILRRLRPPALDDLGVGPALRSLVEGWRETQPDVRIDLVLPENFEIADQDQRLAVYRLVQEALTNVFRHAGAHRAEIALERDEAGQIRVRVDDDGAGLGPDSVIGLGLAGMRERARGLGGEVHLGRAALGGCRVEAVLPPHVALTREQP</sequence>
<dbReference type="InterPro" id="IPR011712">
    <property type="entry name" value="Sig_transdc_His_kin_sub3_dim/P"/>
</dbReference>
<keyword evidence="8" id="KW-0175">Coiled coil</keyword>
<dbReference type="InterPro" id="IPR005467">
    <property type="entry name" value="His_kinase_dom"/>
</dbReference>
<dbReference type="InterPro" id="IPR003594">
    <property type="entry name" value="HATPase_dom"/>
</dbReference>
<dbReference type="SMART" id="SM00387">
    <property type="entry name" value="HATPase_c"/>
    <property type="match status" value="1"/>
</dbReference>
<evidence type="ECO:0000259" key="10">
    <source>
        <dbReference type="PROSITE" id="PS50885"/>
    </source>
</evidence>
<dbReference type="AlphaFoldDB" id="A0A212RBE7"/>
<gene>
    <name evidence="11" type="ORF">SAMN06265338_103239</name>
</gene>
<proteinExistence type="predicted"/>
<name>A0A212RBE7_RHOAC</name>
<evidence type="ECO:0000256" key="6">
    <source>
        <dbReference type="ARBA" id="ARBA00022777"/>
    </source>
</evidence>
<keyword evidence="4" id="KW-0597">Phosphoprotein</keyword>